<keyword evidence="3" id="KW-1185">Reference proteome</keyword>
<dbReference type="EMBL" id="CP041372">
    <property type="protein sequence ID" value="QKS72008.1"/>
    <property type="molecule type" value="Genomic_DNA"/>
</dbReference>
<accession>A0A859FGR6</accession>
<organism evidence="2 3">
    <name type="scientific">Paenalkalicoccus suaedae</name>
    <dbReference type="NCBI Taxonomy" id="2592382"/>
    <lineage>
        <taxon>Bacteria</taxon>
        <taxon>Bacillati</taxon>
        <taxon>Bacillota</taxon>
        <taxon>Bacilli</taxon>
        <taxon>Bacillales</taxon>
        <taxon>Bacillaceae</taxon>
        <taxon>Paenalkalicoccus</taxon>
    </lineage>
</organism>
<reference evidence="3" key="1">
    <citation type="submission" date="2019-07" db="EMBL/GenBank/DDBJ databases">
        <title>Bacillus alkalisoli sp. nov. isolated from saline soil.</title>
        <authorList>
            <person name="Sun J.-Q."/>
            <person name="Xu L."/>
        </authorList>
    </citation>
    <scope>NUCLEOTIDE SEQUENCE [LARGE SCALE GENOMIC DNA]</scope>
    <source>
        <strain evidence="3">M4U3P1</strain>
    </source>
</reference>
<evidence type="ECO:0000313" key="2">
    <source>
        <dbReference type="EMBL" id="QKS72008.1"/>
    </source>
</evidence>
<sequence length="130" mass="15205">MTVLLFRLFLLIAVGIIVFSIGKYVLDPKRKLERAKQRGDFYLLDDVDQVRKNVLFTVHGALFYGEKFLGPSEDSFEVVRIAVHTDDIDQLQGMQAQDFVFLEKELTVRYPKAEIEWRSPIKEVRKRLKT</sequence>
<dbReference type="RefSeq" id="WP_176009991.1">
    <property type="nucleotide sequence ID" value="NZ_CP041372.2"/>
</dbReference>
<keyword evidence="1" id="KW-0812">Transmembrane</keyword>
<gene>
    <name evidence="2" type="ORF">FLK61_35695</name>
</gene>
<evidence type="ECO:0000313" key="3">
    <source>
        <dbReference type="Proteomes" id="UP000318138"/>
    </source>
</evidence>
<dbReference type="KEGG" id="psua:FLK61_35695"/>
<keyword evidence="1" id="KW-0472">Membrane</keyword>
<dbReference type="Proteomes" id="UP000318138">
    <property type="component" value="Chromosome"/>
</dbReference>
<evidence type="ECO:0000256" key="1">
    <source>
        <dbReference type="SAM" id="Phobius"/>
    </source>
</evidence>
<name>A0A859FGR6_9BACI</name>
<protein>
    <submittedName>
        <fullName evidence="2">Sigma-w pathway protein ysdB</fullName>
    </submittedName>
</protein>
<proteinExistence type="predicted"/>
<dbReference type="AlphaFoldDB" id="A0A859FGR6"/>
<feature type="transmembrane region" description="Helical" evidence="1">
    <location>
        <begin position="6"/>
        <end position="26"/>
    </location>
</feature>
<keyword evidence="1" id="KW-1133">Transmembrane helix</keyword>